<organism evidence="4 5">
    <name type="scientific">Amycolatopsis nalaikhensis</name>
    <dbReference type="NCBI Taxonomy" id="715472"/>
    <lineage>
        <taxon>Bacteria</taxon>
        <taxon>Bacillati</taxon>
        <taxon>Actinomycetota</taxon>
        <taxon>Actinomycetes</taxon>
        <taxon>Pseudonocardiales</taxon>
        <taxon>Pseudonocardiaceae</taxon>
        <taxon>Amycolatopsis</taxon>
    </lineage>
</organism>
<dbReference type="PANTHER" id="PTHR30535:SF35">
    <property type="entry name" value="PERIPLASMIC BINDING PROTEIN"/>
    <property type="match status" value="1"/>
</dbReference>
<evidence type="ECO:0000313" key="5">
    <source>
        <dbReference type="Proteomes" id="UP001227101"/>
    </source>
</evidence>
<keyword evidence="5" id="KW-1185">Reference proteome</keyword>
<dbReference type="InterPro" id="IPR002491">
    <property type="entry name" value="ABC_transptr_periplasmic_BD"/>
</dbReference>
<keyword evidence="4" id="KW-0675">Receptor</keyword>
<dbReference type="Pfam" id="PF01497">
    <property type="entry name" value="Peripla_BP_2"/>
    <property type="match status" value="1"/>
</dbReference>
<dbReference type="Gene3D" id="3.40.50.1980">
    <property type="entry name" value="Nitrogenase molybdenum iron protein domain"/>
    <property type="match status" value="2"/>
</dbReference>
<comment type="similarity">
    <text evidence="1">Belongs to the bacterial solute-binding protein 8 family.</text>
</comment>
<dbReference type="PANTHER" id="PTHR30535">
    <property type="entry name" value="VITAMIN B12-BINDING PROTEIN"/>
    <property type="match status" value="1"/>
</dbReference>
<dbReference type="EMBL" id="CP127173">
    <property type="protein sequence ID" value="WIV58306.1"/>
    <property type="molecule type" value="Genomic_DNA"/>
</dbReference>
<sequence length="259" mass="28409">MRTSELVDDLGETVPIDGPVARVVSLVPSLTEAVEVSAPGRLAGATDYCTHPAGLDVPRVGGSKYPKLDRVLDLAPDLVLANSEENRPEDVERLRANGIPVWVMAAAATVPAALGSLRRILTQAYELEEPDWLVEAEEVWREVRPVRFHAVVPVWRKPWIVLGRDTFAGDVLRRVGVANVYAGSEERYPRPDVEELRAHFAADADLLVLPDEPYLFTEEDGPGHFPDAQYVLVSGRHLTWYGPSLVEAHAALTEVLAGL</sequence>
<feature type="domain" description="Fe/B12 periplasmic-binding" evidence="3">
    <location>
        <begin position="37"/>
        <end position="123"/>
    </location>
</feature>
<dbReference type="NCBIfam" id="NF038402">
    <property type="entry name" value="TroA_like"/>
    <property type="match status" value="1"/>
</dbReference>
<reference evidence="4 5" key="1">
    <citation type="submission" date="2023-06" db="EMBL/GenBank/DDBJ databases">
        <authorList>
            <person name="Oyuntsetseg B."/>
            <person name="Kim S.B."/>
        </authorList>
    </citation>
    <scope>NUCLEOTIDE SEQUENCE [LARGE SCALE GENOMIC DNA]</scope>
    <source>
        <strain evidence="4 5">2-2</strain>
    </source>
</reference>
<dbReference type="RefSeq" id="WP_285455663.1">
    <property type="nucleotide sequence ID" value="NZ_CP127173.1"/>
</dbReference>
<evidence type="ECO:0000313" key="4">
    <source>
        <dbReference type="EMBL" id="WIV58306.1"/>
    </source>
</evidence>
<keyword evidence="2" id="KW-0732">Signal</keyword>
<protein>
    <submittedName>
        <fullName evidence="4">Helical backbone metal receptor</fullName>
    </submittedName>
</protein>
<dbReference type="InterPro" id="IPR054828">
    <property type="entry name" value="Vit_B12_bind_prot"/>
</dbReference>
<evidence type="ECO:0000256" key="1">
    <source>
        <dbReference type="ARBA" id="ARBA00008814"/>
    </source>
</evidence>
<dbReference type="InterPro" id="IPR050902">
    <property type="entry name" value="ABC_Transporter_SBP"/>
</dbReference>
<name>A0ABY8XRS3_9PSEU</name>
<evidence type="ECO:0000259" key="3">
    <source>
        <dbReference type="Pfam" id="PF01497"/>
    </source>
</evidence>
<proteinExistence type="inferred from homology"/>
<dbReference type="SUPFAM" id="SSF53807">
    <property type="entry name" value="Helical backbone' metal receptor"/>
    <property type="match status" value="1"/>
</dbReference>
<evidence type="ECO:0000256" key="2">
    <source>
        <dbReference type="ARBA" id="ARBA00022729"/>
    </source>
</evidence>
<gene>
    <name evidence="4" type="ORF">QP939_06565</name>
</gene>
<dbReference type="Proteomes" id="UP001227101">
    <property type="component" value="Chromosome"/>
</dbReference>
<accession>A0ABY8XRS3</accession>